<dbReference type="InterPro" id="IPR036282">
    <property type="entry name" value="Glutathione-S-Trfase_C_sf"/>
</dbReference>
<dbReference type="InterPro" id="IPR004045">
    <property type="entry name" value="Glutathione_S-Trfase_N"/>
</dbReference>
<reference evidence="3 4" key="2">
    <citation type="submission" date="2020-06" db="EMBL/GenBank/DDBJ databases">
        <title>Ramlibacter rhizophilus sp. nov., isolated from rhizosphere soil of national flower Mugunghwa from South Korea.</title>
        <authorList>
            <person name="Zheng-Fei Y."/>
            <person name="Huan T."/>
        </authorList>
    </citation>
    <scope>NUCLEOTIDE SEQUENCE [LARGE SCALE GENOMIC DNA]</scope>
    <source>
        <strain evidence="3 4">B156</strain>
    </source>
</reference>
<dbReference type="Gene3D" id="3.40.30.10">
    <property type="entry name" value="Glutaredoxin"/>
    <property type="match status" value="1"/>
</dbReference>
<dbReference type="PANTHER" id="PTHR44051:SF2">
    <property type="entry name" value="HYPOTHETICAL GLUTATHIONE S-TRANSFERASE LIKE PROTEIN"/>
    <property type="match status" value="1"/>
</dbReference>
<feature type="domain" description="GST N-terminal" evidence="1">
    <location>
        <begin position="1"/>
        <end position="82"/>
    </location>
</feature>
<gene>
    <name evidence="3" type="ORF">HK415_04740</name>
</gene>
<dbReference type="SUPFAM" id="SSF52833">
    <property type="entry name" value="Thioredoxin-like"/>
    <property type="match status" value="1"/>
</dbReference>
<dbReference type="PROSITE" id="PS50404">
    <property type="entry name" value="GST_NTER"/>
    <property type="match status" value="1"/>
</dbReference>
<organism evidence="3 4">
    <name type="scientific">Ramlibacter montanisoli</name>
    <dbReference type="NCBI Taxonomy" id="2732512"/>
    <lineage>
        <taxon>Bacteria</taxon>
        <taxon>Pseudomonadati</taxon>
        <taxon>Pseudomonadota</taxon>
        <taxon>Betaproteobacteria</taxon>
        <taxon>Burkholderiales</taxon>
        <taxon>Comamonadaceae</taxon>
        <taxon>Ramlibacter</taxon>
    </lineage>
</organism>
<comment type="caution">
    <text evidence="3">The sequence shown here is derived from an EMBL/GenBank/DDBJ whole genome shotgun (WGS) entry which is preliminary data.</text>
</comment>
<dbReference type="SFLD" id="SFLDG00358">
    <property type="entry name" value="Main_(cytGST)"/>
    <property type="match status" value="1"/>
</dbReference>
<evidence type="ECO:0000313" key="4">
    <source>
        <dbReference type="Proteomes" id="UP000552954"/>
    </source>
</evidence>
<evidence type="ECO:0000259" key="1">
    <source>
        <dbReference type="PROSITE" id="PS50404"/>
    </source>
</evidence>
<dbReference type="EMBL" id="JABFCS010000001">
    <property type="protein sequence ID" value="NNU42624.1"/>
    <property type="molecule type" value="Genomic_DNA"/>
</dbReference>
<dbReference type="InterPro" id="IPR040079">
    <property type="entry name" value="Glutathione_S-Trfase"/>
</dbReference>
<dbReference type="Pfam" id="PF00043">
    <property type="entry name" value="GST_C"/>
    <property type="match status" value="1"/>
</dbReference>
<dbReference type="CDD" id="cd03056">
    <property type="entry name" value="GST_N_4"/>
    <property type="match status" value="1"/>
</dbReference>
<dbReference type="GO" id="GO:0016740">
    <property type="term" value="F:transferase activity"/>
    <property type="evidence" value="ECO:0007669"/>
    <property type="project" value="UniProtKB-KW"/>
</dbReference>
<accession>A0A849K869</accession>
<proteinExistence type="predicted"/>
<dbReference type="Proteomes" id="UP000552954">
    <property type="component" value="Unassembled WGS sequence"/>
</dbReference>
<dbReference type="RefSeq" id="WP_171556967.1">
    <property type="nucleotide sequence ID" value="NZ_JABFCS010000001.1"/>
</dbReference>
<dbReference type="InterPro" id="IPR004046">
    <property type="entry name" value="GST_C"/>
</dbReference>
<name>A0A849K869_9BURK</name>
<dbReference type="Gene3D" id="1.20.1050.10">
    <property type="match status" value="1"/>
</dbReference>
<dbReference type="Pfam" id="PF13417">
    <property type="entry name" value="GST_N_3"/>
    <property type="match status" value="1"/>
</dbReference>
<keyword evidence="3" id="KW-0808">Transferase</keyword>
<dbReference type="InterPro" id="IPR010987">
    <property type="entry name" value="Glutathione-S-Trfase_C-like"/>
</dbReference>
<sequence>MVKLHAFAQSGNCYKVALMLDLLGQPWEPVLIDFFGGQTRSVQYRESVNELGEAPVLDDGVLRLTQSGVILTHLARKHGRFGGEGEAQQREVLRWLLYDNHKFTSYFATYRFLYSLAEAAPDPAVMNFLRQRFETAFGVADRHLQQSDFVVGDAPTIADFSMCGYLFYPVEESGCDVRARYPAIGKWLERIQALHGWRDPYDCLPGERIPPRKR</sequence>
<keyword evidence="4" id="KW-1185">Reference proteome</keyword>
<dbReference type="AlphaFoldDB" id="A0A849K869"/>
<protein>
    <submittedName>
        <fullName evidence="3">Glutathione S-transferase</fullName>
    </submittedName>
</protein>
<evidence type="ECO:0000259" key="2">
    <source>
        <dbReference type="PROSITE" id="PS50405"/>
    </source>
</evidence>
<reference evidence="3 4" key="1">
    <citation type="submission" date="2020-05" db="EMBL/GenBank/DDBJ databases">
        <authorList>
            <person name="Khan S.A."/>
            <person name="Jeon C.O."/>
            <person name="Chun B.H."/>
        </authorList>
    </citation>
    <scope>NUCLEOTIDE SEQUENCE [LARGE SCALE GENOMIC DNA]</scope>
    <source>
        <strain evidence="3 4">B156</strain>
    </source>
</reference>
<dbReference type="SFLD" id="SFLDS00019">
    <property type="entry name" value="Glutathione_Transferase_(cytos"/>
    <property type="match status" value="1"/>
</dbReference>
<evidence type="ECO:0000313" key="3">
    <source>
        <dbReference type="EMBL" id="NNU42624.1"/>
    </source>
</evidence>
<dbReference type="InterPro" id="IPR036249">
    <property type="entry name" value="Thioredoxin-like_sf"/>
</dbReference>
<dbReference type="SUPFAM" id="SSF47616">
    <property type="entry name" value="GST C-terminal domain-like"/>
    <property type="match status" value="1"/>
</dbReference>
<dbReference type="PROSITE" id="PS50405">
    <property type="entry name" value="GST_CTER"/>
    <property type="match status" value="1"/>
</dbReference>
<feature type="domain" description="GST C-terminal" evidence="2">
    <location>
        <begin position="85"/>
        <end position="212"/>
    </location>
</feature>
<dbReference type="PANTHER" id="PTHR44051">
    <property type="entry name" value="GLUTATHIONE S-TRANSFERASE-RELATED"/>
    <property type="match status" value="1"/>
</dbReference>